<dbReference type="OrthoDB" id="9803035at2"/>
<dbReference type="GO" id="GO:0006654">
    <property type="term" value="P:phosphatidic acid biosynthetic process"/>
    <property type="evidence" value="ECO:0007669"/>
    <property type="project" value="TreeGrafter"/>
</dbReference>
<dbReference type="Pfam" id="PF01553">
    <property type="entry name" value="Acyltransferase"/>
    <property type="match status" value="1"/>
</dbReference>
<dbReference type="Proteomes" id="UP000013785">
    <property type="component" value="Unassembled WGS sequence"/>
</dbReference>
<dbReference type="RefSeq" id="WP_010768242.1">
    <property type="nucleotide sequence ID" value="NZ_ASWE01000003.1"/>
</dbReference>
<gene>
    <name evidence="4" type="ORF">UC3_01579</name>
</gene>
<evidence type="ECO:0000256" key="1">
    <source>
        <dbReference type="ARBA" id="ARBA00022679"/>
    </source>
</evidence>
<dbReference type="AlphaFoldDB" id="R3WBB4"/>
<evidence type="ECO:0000256" key="2">
    <source>
        <dbReference type="ARBA" id="ARBA00023315"/>
    </source>
</evidence>
<dbReference type="SMART" id="SM00563">
    <property type="entry name" value="PlsC"/>
    <property type="match status" value="1"/>
</dbReference>
<organism evidence="4 5">
    <name type="scientific">Enterococcus phoeniculicola ATCC BAA-412</name>
    <dbReference type="NCBI Taxonomy" id="1158610"/>
    <lineage>
        <taxon>Bacteria</taxon>
        <taxon>Bacillati</taxon>
        <taxon>Bacillota</taxon>
        <taxon>Bacilli</taxon>
        <taxon>Lactobacillales</taxon>
        <taxon>Enterococcaceae</taxon>
        <taxon>Enterococcus</taxon>
    </lineage>
</organism>
<proteinExistence type="predicted"/>
<keyword evidence="1 4" id="KW-0808">Transferase</keyword>
<name>R3WBB4_9ENTE</name>
<keyword evidence="2 4" id="KW-0012">Acyltransferase</keyword>
<dbReference type="PATRIC" id="fig|1158610.3.peg.1565"/>
<protein>
    <submittedName>
        <fullName evidence="4">1-acylglycerol-3-phosphate O-acyltransferase</fullName>
    </submittedName>
</protein>
<dbReference type="STRING" id="154621.RV11_GL002512"/>
<dbReference type="InterPro" id="IPR002123">
    <property type="entry name" value="Plipid/glycerol_acylTrfase"/>
</dbReference>
<evidence type="ECO:0000313" key="5">
    <source>
        <dbReference type="Proteomes" id="UP000013785"/>
    </source>
</evidence>
<dbReference type="CDD" id="cd07989">
    <property type="entry name" value="LPLAT_AGPAT-like"/>
    <property type="match status" value="1"/>
</dbReference>
<evidence type="ECO:0000259" key="3">
    <source>
        <dbReference type="SMART" id="SM00563"/>
    </source>
</evidence>
<dbReference type="GO" id="GO:0003841">
    <property type="term" value="F:1-acylglycerol-3-phosphate O-acyltransferase activity"/>
    <property type="evidence" value="ECO:0007669"/>
    <property type="project" value="TreeGrafter"/>
</dbReference>
<reference evidence="4 5" key="1">
    <citation type="submission" date="2013-02" db="EMBL/GenBank/DDBJ databases">
        <title>The Genome Sequence of Enterococcus phoeniculicola BAA-412.</title>
        <authorList>
            <consortium name="The Broad Institute Genome Sequencing Platform"/>
            <consortium name="The Broad Institute Genome Sequencing Center for Infectious Disease"/>
            <person name="Earl A.M."/>
            <person name="Gilmore M.S."/>
            <person name="Lebreton F."/>
            <person name="Walker B."/>
            <person name="Young S.K."/>
            <person name="Zeng Q."/>
            <person name="Gargeya S."/>
            <person name="Fitzgerald M."/>
            <person name="Haas B."/>
            <person name="Abouelleil A."/>
            <person name="Alvarado L."/>
            <person name="Arachchi H.M."/>
            <person name="Berlin A.M."/>
            <person name="Chapman S.B."/>
            <person name="Dewar J."/>
            <person name="Goldberg J."/>
            <person name="Griggs A."/>
            <person name="Gujja S."/>
            <person name="Hansen M."/>
            <person name="Howarth C."/>
            <person name="Imamovic A."/>
            <person name="Larimer J."/>
            <person name="McCowan C."/>
            <person name="Murphy C."/>
            <person name="Neiman D."/>
            <person name="Pearson M."/>
            <person name="Priest M."/>
            <person name="Roberts A."/>
            <person name="Saif S."/>
            <person name="Shea T."/>
            <person name="Sisk P."/>
            <person name="Sykes S."/>
            <person name="Wortman J."/>
            <person name="Nusbaum C."/>
            <person name="Birren B."/>
        </authorList>
    </citation>
    <scope>NUCLEOTIDE SEQUENCE [LARGE SCALE GENOMIC DNA]</scope>
    <source>
        <strain evidence="4 5">ATCC BAA-412</strain>
    </source>
</reference>
<dbReference type="SUPFAM" id="SSF69593">
    <property type="entry name" value="Glycerol-3-phosphate (1)-acyltransferase"/>
    <property type="match status" value="1"/>
</dbReference>
<dbReference type="PANTHER" id="PTHR10434:SF40">
    <property type="entry name" value="1-ACYL-SN-GLYCEROL-3-PHOSPHATE ACYLTRANSFERASE"/>
    <property type="match status" value="1"/>
</dbReference>
<dbReference type="eggNOG" id="COG0204">
    <property type="taxonomic scope" value="Bacteria"/>
</dbReference>
<sequence>MFFRFMRGVVRVVFFIINGNAHYQNKEKLPKDENYILVAPHRTWWEPLYLAVAAAPKQFSFMAKEELFKNPVLSYILKHANAFPVNRDKPGPSAIKTPVKLLKSTELSLIMFPSGTRHSSELKGGMALIAKMSKTKIVPSVYQGPLTLGDLFKRKRVVVRFGDPIDISDIKKMDKEGLAEVERRTQEAFDQLDKEVDPNFVYDAKK</sequence>
<dbReference type="PANTHER" id="PTHR10434">
    <property type="entry name" value="1-ACYL-SN-GLYCEROL-3-PHOSPHATE ACYLTRANSFERASE"/>
    <property type="match status" value="1"/>
</dbReference>
<feature type="domain" description="Phospholipid/glycerol acyltransferase" evidence="3">
    <location>
        <begin position="35"/>
        <end position="145"/>
    </location>
</feature>
<accession>R3WBB4</accession>
<keyword evidence="5" id="KW-1185">Reference proteome</keyword>
<dbReference type="HOGENOM" id="CLU_027938_4_3_9"/>
<evidence type="ECO:0000313" key="4">
    <source>
        <dbReference type="EMBL" id="EOL44762.1"/>
    </source>
</evidence>
<dbReference type="EMBL" id="AJAT01000013">
    <property type="protein sequence ID" value="EOL44762.1"/>
    <property type="molecule type" value="Genomic_DNA"/>
</dbReference>
<comment type="caution">
    <text evidence="4">The sequence shown here is derived from an EMBL/GenBank/DDBJ whole genome shotgun (WGS) entry which is preliminary data.</text>
</comment>